<evidence type="ECO:0000313" key="4">
    <source>
        <dbReference type="Proteomes" id="UP001428817"/>
    </source>
</evidence>
<name>A0ABP9PHH4_9PSEU</name>
<proteinExistence type="inferred from homology"/>
<dbReference type="Gene3D" id="3.10.129.10">
    <property type="entry name" value="Hotdog Thioesterase"/>
    <property type="match status" value="1"/>
</dbReference>
<organism evidence="3 4">
    <name type="scientific">Pseudonocardia eucalypti</name>
    <dbReference type="NCBI Taxonomy" id="648755"/>
    <lineage>
        <taxon>Bacteria</taxon>
        <taxon>Bacillati</taxon>
        <taxon>Actinomycetota</taxon>
        <taxon>Actinomycetes</taxon>
        <taxon>Pseudonocardiales</taxon>
        <taxon>Pseudonocardiaceae</taxon>
        <taxon>Pseudonocardia</taxon>
    </lineage>
</organism>
<comment type="caution">
    <text evidence="3">The sequence shown here is derived from an EMBL/GenBank/DDBJ whole genome shotgun (WGS) entry which is preliminary data.</text>
</comment>
<evidence type="ECO:0000256" key="1">
    <source>
        <dbReference type="ARBA" id="ARBA00005254"/>
    </source>
</evidence>
<evidence type="ECO:0000313" key="3">
    <source>
        <dbReference type="EMBL" id="GAA5146645.1"/>
    </source>
</evidence>
<keyword evidence="4" id="KW-1185">Reference proteome</keyword>
<dbReference type="RefSeq" id="WP_185058874.1">
    <property type="nucleotide sequence ID" value="NZ_BAABJP010000001.1"/>
</dbReference>
<dbReference type="InterPro" id="IPR002539">
    <property type="entry name" value="MaoC-like_dom"/>
</dbReference>
<sequence>MTDFVEGAELPSLRVHLNRTDLIRYAAASGDFNPIHWNDRVADSVALPGVVAHGMLTMALGGRLITDWLGDPGAVLGYQVRFTRPVPVPDLVSGVDPDADTAGAEIDLTGKLVSVTEAEDGTRVGKVDITVKFDGRTVLGRSNATVRLP</sequence>
<dbReference type="PANTHER" id="PTHR43841:SF3">
    <property type="entry name" value="(3R)-HYDROXYACYL-ACP DEHYDRATASE SUBUNIT HADB"/>
    <property type="match status" value="1"/>
</dbReference>
<reference evidence="4" key="1">
    <citation type="journal article" date="2019" name="Int. J. Syst. Evol. Microbiol.">
        <title>The Global Catalogue of Microorganisms (GCM) 10K type strain sequencing project: providing services to taxonomists for standard genome sequencing and annotation.</title>
        <authorList>
            <consortium name="The Broad Institute Genomics Platform"/>
            <consortium name="The Broad Institute Genome Sequencing Center for Infectious Disease"/>
            <person name="Wu L."/>
            <person name="Ma J."/>
        </authorList>
    </citation>
    <scope>NUCLEOTIDE SEQUENCE [LARGE SCALE GENOMIC DNA]</scope>
    <source>
        <strain evidence="4">JCM 18303</strain>
    </source>
</reference>
<accession>A0ABP9PHH4</accession>
<dbReference type="SUPFAM" id="SSF54637">
    <property type="entry name" value="Thioesterase/thiol ester dehydrase-isomerase"/>
    <property type="match status" value="1"/>
</dbReference>
<dbReference type="Proteomes" id="UP001428817">
    <property type="component" value="Unassembled WGS sequence"/>
</dbReference>
<dbReference type="PANTHER" id="PTHR43841">
    <property type="entry name" value="3-HYDROXYACYL-THIOESTER DEHYDRATASE HTDX-RELATED"/>
    <property type="match status" value="1"/>
</dbReference>
<feature type="domain" description="MaoC-like" evidence="2">
    <location>
        <begin position="13"/>
        <end position="93"/>
    </location>
</feature>
<evidence type="ECO:0000259" key="2">
    <source>
        <dbReference type="Pfam" id="PF01575"/>
    </source>
</evidence>
<comment type="similarity">
    <text evidence="1">Belongs to the enoyl-CoA hydratase/isomerase family.</text>
</comment>
<protein>
    <submittedName>
        <fullName evidence="3">MaoC family dehydratase</fullName>
    </submittedName>
</protein>
<gene>
    <name evidence="3" type="ORF">GCM10023321_06410</name>
</gene>
<dbReference type="Pfam" id="PF01575">
    <property type="entry name" value="MaoC_dehydratas"/>
    <property type="match status" value="1"/>
</dbReference>
<dbReference type="InterPro" id="IPR029069">
    <property type="entry name" value="HotDog_dom_sf"/>
</dbReference>
<dbReference type="EMBL" id="BAABJP010000001">
    <property type="protein sequence ID" value="GAA5146645.1"/>
    <property type="molecule type" value="Genomic_DNA"/>
</dbReference>